<dbReference type="OrthoDB" id="6353344at2759"/>
<gene>
    <name evidence="4" type="ORF">RF55_21109</name>
</gene>
<evidence type="ECO:0000259" key="3">
    <source>
        <dbReference type="Pfam" id="PF00079"/>
    </source>
</evidence>
<organism evidence="4 5">
    <name type="scientific">Lasius niger</name>
    <name type="common">Black garden ant</name>
    <dbReference type="NCBI Taxonomy" id="67767"/>
    <lineage>
        <taxon>Eukaryota</taxon>
        <taxon>Metazoa</taxon>
        <taxon>Ecdysozoa</taxon>
        <taxon>Arthropoda</taxon>
        <taxon>Hexapoda</taxon>
        <taxon>Insecta</taxon>
        <taxon>Pterygota</taxon>
        <taxon>Neoptera</taxon>
        <taxon>Endopterygota</taxon>
        <taxon>Hymenoptera</taxon>
        <taxon>Apocrita</taxon>
        <taxon>Aculeata</taxon>
        <taxon>Formicoidea</taxon>
        <taxon>Formicidae</taxon>
        <taxon>Formicinae</taxon>
        <taxon>Lasius</taxon>
        <taxon>Lasius</taxon>
    </lineage>
</organism>
<dbReference type="InterPro" id="IPR023796">
    <property type="entry name" value="Serpin_dom"/>
</dbReference>
<sequence length="164" mass="18654">MHVSEFPHKNENTLLFVLLLASVISGDWMIRMNKSVDDICVLIKRLSTKEGICKLRNLLDSDTTSEDVTDFSIRPNFELEKNLSIRELLRALDAEELLMLDVIDLDSFFVKNKESVHLGYAVHRTHVKVTEEDTIAGSVTVVYTGQERCSSAKQVVVNHDYPFV</sequence>
<keyword evidence="5" id="KW-1185">Reference proteome</keyword>
<feature type="domain" description="Serpin" evidence="3">
    <location>
        <begin position="43"/>
        <end position="163"/>
    </location>
</feature>
<dbReference type="Gene3D" id="2.30.39.10">
    <property type="entry name" value="Alpha-1-antitrypsin, domain 1"/>
    <property type="match status" value="1"/>
</dbReference>
<dbReference type="InterPro" id="IPR042178">
    <property type="entry name" value="Serpin_sf_1"/>
</dbReference>
<dbReference type="GO" id="GO:0004867">
    <property type="term" value="F:serine-type endopeptidase inhibitor activity"/>
    <property type="evidence" value="ECO:0007669"/>
    <property type="project" value="UniProtKB-KW"/>
</dbReference>
<keyword evidence="1" id="KW-0646">Protease inhibitor</keyword>
<dbReference type="Proteomes" id="UP000036403">
    <property type="component" value="Unassembled WGS sequence"/>
</dbReference>
<protein>
    <submittedName>
        <fullName evidence="4">Antithrombin-iii-like protein</fullName>
    </submittedName>
</protein>
<comment type="caution">
    <text evidence="4">The sequence shown here is derived from an EMBL/GenBank/DDBJ whole genome shotgun (WGS) entry which is preliminary data.</text>
</comment>
<evidence type="ECO:0000313" key="4">
    <source>
        <dbReference type="EMBL" id="KMQ83043.1"/>
    </source>
</evidence>
<reference evidence="4 5" key="1">
    <citation type="submission" date="2015-04" db="EMBL/GenBank/DDBJ databases">
        <title>Lasius niger genome sequencing.</title>
        <authorList>
            <person name="Konorov E.A."/>
            <person name="Nikitin M.A."/>
            <person name="Kirill M.V."/>
            <person name="Chang P."/>
        </authorList>
    </citation>
    <scope>NUCLEOTIDE SEQUENCE [LARGE SCALE GENOMIC DNA]</scope>
    <source>
        <tissue evidence="4">Whole</tissue>
    </source>
</reference>
<dbReference type="InterPro" id="IPR042185">
    <property type="entry name" value="Serpin_sf_2"/>
</dbReference>
<evidence type="ECO:0000256" key="1">
    <source>
        <dbReference type="ARBA" id="ARBA00022690"/>
    </source>
</evidence>
<dbReference type="Pfam" id="PF00079">
    <property type="entry name" value="Serpin"/>
    <property type="match status" value="1"/>
</dbReference>
<evidence type="ECO:0000256" key="2">
    <source>
        <dbReference type="ARBA" id="ARBA00022900"/>
    </source>
</evidence>
<dbReference type="EMBL" id="LBMM01021611">
    <property type="protein sequence ID" value="KMQ83043.1"/>
    <property type="molecule type" value="Genomic_DNA"/>
</dbReference>
<dbReference type="AlphaFoldDB" id="A0A0J7JXY3"/>
<dbReference type="Gene3D" id="3.30.497.10">
    <property type="entry name" value="Antithrombin, subunit I, domain 2"/>
    <property type="match status" value="1"/>
</dbReference>
<accession>A0A0J7JXY3</accession>
<proteinExistence type="predicted"/>
<keyword evidence="2" id="KW-0722">Serine protease inhibitor</keyword>
<dbReference type="PaxDb" id="67767-A0A0J7JXY3"/>
<dbReference type="STRING" id="67767.A0A0J7JXY3"/>
<evidence type="ECO:0000313" key="5">
    <source>
        <dbReference type="Proteomes" id="UP000036403"/>
    </source>
</evidence>
<dbReference type="InterPro" id="IPR036186">
    <property type="entry name" value="Serpin_sf"/>
</dbReference>
<name>A0A0J7JXY3_LASNI</name>
<dbReference type="SUPFAM" id="SSF56574">
    <property type="entry name" value="Serpins"/>
    <property type="match status" value="1"/>
</dbReference>